<feature type="compositionally biased region" description="Polar residues" evidence="5">
    <location>
        <begin position="1"/>
        <end position="20"/>
    </location>
</feature>
<evidence type="ECO:0000256" key="1">
    <source>
        <dbReference type="ARBA" id="ARBA00004370"/>
    </source>
</evidence>
<feature type="compositionally biased region" description="Low complexity" evidence="5">
    <location>
        <begin position="120"/>
        <end position="136"/>
    </location>
</feature>
<keyword evidence="8" id="KW-1185">Reference proteome</keyword>
<feature type="region of interest" description="Disordered" evidence="5">
    <location>
        <begin position="1"/>
        <end position="149"/>
    </location>
</feature>
<evidence type="ECO:0000313" key="7">
    <source>
        <dbReference type="EMBL" id="KJA16006.1"/>
    </source>
</evidence>
<feature type="compositionally biased region" description="Polar residues" evidence="5">
    <location>
        <begin position="277"/>
        <end position="291"/>
    </location>
</feature>
<feature type="transmembrane region" description="Helical" evidence="6">
    <location>
        <begin position="324"/>
        <end position="344"/>
    </location>
</feature>
<evidence type="ECO:0000256" key="5">
    <source>
        <dbReference type="SAM" id="MobiDB-lite"/>
    </source>
</evidence>
<dbReference type="GO" id="GO:0005789">
    <property type="term" value="C:endoplasmic reticulum membrane"/>
    <property type="evidence" value="ECO:0007669"/>
    <property type="project" value="TreeGrafter"/>
</dbReference>
<evidence type="ECO:0000256" key="4">
    <source>
        <dbReference type="ARBA" id="ARBA00023316"/>
    </source>
</evidence>
<evidence type="ECO:0000256" key="6">
    <source>
        <dbReference type="SAM" id="Phobius"/>
    </source>
</evidence>
<name>A0A0D2NH71_HYPSF</name>
<feature type="region of interest" description="Disordered" evidence="5">
    <location>
        <begin position="181"/>
        <end position="202"/>
    </location>
</feature>
<protein>
    <submittedName>
        <fullName evidence="7">Glycoside hydrolase family 16 protein</fullName>
    </submittedName>
</protein>
<keyword evidence="3" id="KW-0325">Glycoprotein</keyword>
<feature type="compositionally biased region" description="Polar residues" evidence="5">
    <location>
        <begin position="137"/>
        <end position="146"/>
    </location>
</feature>
<keyword evidence="6" id="KW-0812">Transmembrane</keyword>
<evidence type="ECO:0000313" key="8">
    <source>
        <dbReference type="Proteomes" id="UP000054270"/>
    </source>
</evidence>
<proteinExistence type="predicted"/>
<feature type="compositionally biased region" description="Polar residues" evidence="5">
    <location>
        <begin position="45"/>
        <end position="57"/>
    </location>
</feature>
<dbReference type="GO" id="GO:0006078">
    <property type="term" value="P:(1-&gt;6)-beta-D-glucan biosynthetic process"/>
    <property type="evidence" value="ECO:0007669"/>
    <property type="project" value="TreeGrafter"/>
</dbReference>
<feature type="compositionally biased region" description="Polar residues" evidence="5">
    <location>
        <begin position="98"/>
        <end position="119"/>
    </location>
</feature>
<keyword evidence="4" id="KW-0961">Cell wall biogenesis/degradation</keyword>
<dbReference type="PANTHER" id="PTHR31361:SF15">
    <property type="entry name" value="GH16 DOMAIN-CONTAINING PROTEIN"/>
    <property type="match status" value="1"/>
</dbReference>
<dbReference type="Proteomes" id="UP000054270">
    <property type="component" value="Unassembled WGS sequence"/>
</dbReference>
<evidence type="ECO:0000256" key="3">
    <source>
        <dbReference type="ARBA" id="ARBA00023180"/>
    </source>
</evidence>
<sequence length="465" mass="49782">MSSTQRHSPPSPSHLATSTTGDDESNESQYAEFTPARLPNPSPRSPNMQQRQYSGMPTPNPLEDSRLLSSPLVATGFAQQQQSSQEYIEAHRVGRSASAGSFTPATASPLGNASHPSSTASMPRSASNSRPASRGSFRNTSASGGPSSEGVIATLGLGLGPHTSAFPPSLGTHGSMVLYRLAPTTPPNRSASTGSEPLLLPPRMFSKRNSVASSSGESIMSLADSKYPSGPGGAGDKGLGVGGSVRGLVPYAYDPTQDDGELDEEDWLHDPNAGLTDPQTRSPRYSPTGTPAVSKPKKKQVRMGPDGKPYHGSRSFPWRGVVNISVLVLLVLGLLSLFMLYPMLKFFRDEKRNEAIEGNIRINATGQAPVLFQMPDMIDSETPQSAMSRTGFDGQEYELVFSDEFNTPGRTFYPGEYLSLYKLCSLFLFHSSSLIRHISSLWYGSGISPPLLGTSRVSLCTTGDW</sequence>
<dbReference type="PANTHER" id="PTHR31361">
    <property type="entry name" value="BETA-GLUCAN SYNTHESIS-ASSOCIATED PROTEIN KRE6-RELATED"/>
    <property type="match status" value="1"/>
</dbReference>
<comment type="subcellular location">
    <subcellularLocation>
        <location evidence="1">Membrane</location>
    </subcellularLocation>
</comment>
<dbReference type="GO" id="GO:0015926">
    <property type="term" value="F:glucosidase activity"/>
    <property type="evidence" value="ECO:0007669"/>
    <property type="project" value="TreeGrafter"/>
</dbReference>
<dbReference type="Pfam" id="PF03935">
    <property type="entry name" value="SKN1_KRE6_Sbg1"/>
    <property type="match status" value="1"/>
</dbReference>
<feature type="compositionally biased region" description="Acidic residues" evidence="5">
    <location>
        <begin position="256"/>
        <end position="267"/>
    </location>
</feature>
<keyword evidence="6" id="KW-1133">Transmembrane helix</keyword>
<organism evidence="7 8">
    <name type="scientific">Hypholoma sublateritium (strain FD-334 SS-4)</name>
    <dbReference type="NCBI Taxonomy" id="945553"/>
    <lineage>
        <taxon>Eukaryota</taxon>
        <taxon>Fungi</taxon>
        <taxon>Dikarya</taxon>
        <taxon>Basidiomycota</taxon>
        <taxon>Agaricomycotina</taxon>
        <taxon>Agaricomycetes</taxon>
        <taxon>Agaricomycetidae</taxon>
        <taxon>Agaricales</taxon>
        <taxon>Agaricineae</taxon>
        <taxon>Strophariaceae</taxon>
        <taxon>Hypholoma</taxon>
    </lineage>
</organism>
<reference evidence="8" key="1">
    <citation type="submission" date="2014-04" db="EMBL/GenBank/DDBJ databases">
        <title>Evolutionary Origins and Diversification of the Mycorrhizal Mutualists.</title>
        <authorList>
            <consortium name="DOE Joint Genome Institute"/>
            <consortium name="Mycorrhizal Genomics Consortium"/>
            <person name="Kohler A."/>
            <person name="Kuo A."/>
            <person name="Nagy L.G."/>
            <person name="Floudas D."/>
            <person name="Copeland A."/>
            <person name="Barry K.W."/>
            <person name="Cichocki N."/>
            <person name="Veneault-Fourrey C."/>
            <person name="LaButti K."/>
            <person name="Lindquist E.A."/>
            <person name="Lipzen A."/>
            <person name="Lundell T."/>
            <person name="Morin E."/>
            <person name="Murat C."/>
            <person name="Riley R."/>
            <person name="Ohm R."/>
            <person name="Sun H."/>
            <person name="Tunlid A."/>
            <person name="Henrissat B."/>
            <person name="Grigoriev I.V."/>
            <person name="Hibbett D.S."/>
            <person name="Martin F."/>
        </authorList>
    </citation>
    <scope>NUCLEOTIDE SEQUENCE [LARGE SCALE GENOMIC DNA]</scope>
    <source>
        <strain evidence="8">FD-334 SS-4</strain>
    </source>
</reference>
<dbReference type="STRING" id="945553.A0A0D2NH71"/>
<dbReference type="OrthoDB" id="412647at2759"/>
<accession>A0A0D2NH71</accession>
<dbReference type="GO" id="GO:0005886">
    <property type="term" value="C:plasma membrane"/>
    <property type="evidence" value="ECO:0007669"/>
    <property type="project" value="TreeGrafter"/>
</dbReference>
<gene>
    <name evidence="7" type="ORF">HYPSUDRAFT_327215</name>
</gene>
<feature type="compositionally biased region" description="Polar residues" evidence="5">
    <location>
        <begin position="77"/>
        <end position="86"/>
    </location>
</feature>
<dbReference type="EMBL" id="KN817630">
    <property type="protein sequence ID" value="KJA16006.1"/>
    <property type="molecule type" value="Genomic_DNA"/>
</dbReference>
<evidence type="ECO:0000256" key="2">
    <source>
        <dbReference type="ARBA" id="ARBA00023136"/>
    </source>
</evidence>
<keyword evidence="2 6" id="KW-0472">Membrane</keyword>
<keyword evidence="7" id="KW-0378">Hydrolase</keyword>
<dbReference type="InterPro" id="IPR005629">
    <property type="entry name" value="Skn1/Kre6/Sbg1"/>
</dbReference>
<feature type="region of interest" description="Disordered" evidence="5">
    <location>
        <begin position="250"/>
        <end position="307"/>
    </location>
</feature>
<dbReference type="AlphaFoldDB" id="A0A0D2NH71"/>
<dbReference type="GO" id="GO:0031505">
    <property type="term" value="P:fungal-type cell wall organization"/>
    <property type="evidence" value="ECO:0007669"/>
    <property type="project" value="TreeGrafter"/>
</dbReference>